<evidence type="ECO:0000313" key="2">
    <source>
        <dbReference type="EMBL" id="RAJ22259.1"/>
    </source>
</evidence>
<proteinExistence type="predicted"/>
<dbReference type="RefSeq" id="WP_066433722.1">
    <property type="nucleotide sequence ID" value="NZ_LZRN01000016.1"/>
</dbReference>
<dbReference type="InterPro" id="IPR050194">
    <property type="entry name" value="Glycosyltransferase_grp1"/>
</dbReference>
<keyword evidence="2" id="KW-0808">Transferase</keyword>
<name>A0A1A7R131_9FLAO</name>
<dbReference type="InterPro" id="IPR001296">
    <property type="entry name" value="Glyco_trans_1"/>
</dbReference>
<dbReference type="STRING" id="49280.A9996_09495"/>
<evidence type="ECO:0000313" key="3">
    <source>
        <dbReference type="Proteomes" id="UP000248987"/>
    </source>
</evidence>
<dbReference type="PANTHER" id="PTHR45947">
    <property type="entry name" value="SULFOQUINOVOSYL TRANSFERASE SQD2"/>
    <property type="match status" value="1"/>
</dbReference>
<dbReference type="AlphaFoldDB" id="A0A1A7R131"/>
<keyword evidence="3" id="KW-1185">Reference proteome</keyword>
<dbReference type="EMBL" id="QLLQ01000010">
    <property type="protein sequence ID" value="RAJ22259.1"/>
    <property type="molecule type" value="Genomic_DNA"/>
</dbReference>
<dbReference type="Pfam" id="PF00534">
    <property type="entry name" value="Glycos_transf_1"/>
    <property type="match status" value="1"/>
</dbReference>
<dbReference type="GO" id="GO:0016757">
    <property type="term" value="F:glycosyltransferase activity"/>
    <property type="evidence" value="ECO:0007669"/>
    <property type="project" value="InterPro"/>
</dbReference>
<dbReference type="SUPFAM" id="SSF53756">
    <property type="entry name" value="UDP-Glycosyltransferase/glycogen phosphorylase"/>
    <property type="match status" value="1"/>
</dbReference>
<dbReference type="CDD" id="cd03801">
    <property type="entry name" value="GT4_PimA-like"/>
    <property type="match status" value="1"/>
</dbReference>
<gene>
    <name evidence="2" type="ORF">LX77_02570</name>
</gene>
<dbReference type="PANTHER" id="PTHR45947:SF3">
    <property type="entry name" value="SULFOQUINOVOSYL TRANSFERASE SQD2"/>
    <property type="match status" value="1"/>
</dbReference>
<dbReference type="Proteomes" id="UP000248987">
    <property type="component" value="Unassembled WGS sequence"/>
</dbReference>
<evidence type="ECO:0000259" key="1">
    <source>
        <dbReference type="Pfam" id="PF00534"/>
    </source>
</evidence>
<reference evidence="2 3" key="1">
    <citation type="submission" date="2018-06" db="EMBL/GenBank/DDBJ databases">
        <title>Genomic Encyclopedia of Archaeal and Bacterial Type Strains, Phase II (KMG-II): from individual species to whole genera.</title>
        <authorList>
            <person name="Goeker M."/>
        </authorList>
    </citation>
    <scope>NUCLEOTIDE SEQUENCE [LARGE SCALE GENOMIC DNA]</scope>
    <source>
        <strain evidence="2 3">DSM 12408</strain>
    </source>
</reference>
<protein>
    <submittedName>
        <fullName evidence="2">Glycosyl transferase family 1</fullName>
    </submittedName>
</protein>
<sequence>MNILVLYTRLTGYWLACMRKDHELNANIYLVFRTPPSKDAPFTIESEAGIEICDYSPERMNEIQTQISNFQPKVVYISGWSNKNYLRIAKFYKAKGLPVVTGMDNQWLGSLKQRVASVFSFWFISRHVSHIWVPGKPQYYYARKLGFKPQHILSGLYCADESLFKNIAQHEHVKQLIFVGRIVDHKGVKELFEVIEELISSNQFRLKLHIIGSGPLEHLIPKHKNIKHTSFVAPDKLPQLLSNAGTFILPSLYEAWGVVVHEAALSGLPIITTYQCGAGTDLVIDHFNGFKYDATNKVDLKTILLKVTEQSADDYFKMSANSKFLGSKINLINWSAQINTLKNYN</sequence>
<accession>A0A1A7R131</accession>
<feature type="domain" description="Glycosyl transferase family 1" evidence="1">
    <location>
        <begin position="165"/>
        <end position="315"/>
    </location>
</feature>
<organism evidence="2 3">
    <name type="scientific">Gelidibacter algens</name>
    <dbReference type="NCBI Taxonomy" id="49280"/>
    <lineage>
        <taxon>Bacteria</taxon>
        <taxon>Pseudomonadati</taxon>
        <taxon>Bacteroidota</taxon>
        <taxon>Flavobacteriia</taxon>
        <taxon>Flavobacteriales</taxon>
        <taxon>Flavobacteriaceae</taxon>
        <taxon>Gelidibacter</taxon>
    </lineage>
</organism>
<dbReference type="Gene3D" id="3.40.50.2000">
    <property type="entry name" value="Glycogen Phosphorylase B"/>
    <property type="match status" value="1"/>
</dbReference>
<comment type="caution">
    <text evidence="2">The sequence shown here is derived from an EMBL/GenBank/DDBJ whole genome shotgun (WGS) entry which is preliminary data.</text>
</comment>
<dbReference type="OrthoDB" id="9790710at2"/>